<sequence>MRIGSGAPGVLQCAAAARFLGAVSAQRTANKLLADYIDKVERHAPMIVVGVAALQQPLHISHLFHASLYHRIVTSGHV</sequence>
<gene>
    <name evidence="1" type="ORF">SAMN06295937_102724</name>
</gene>
<protein>
    <submittedName>
        <fullName evidence="1">Uncharacterized protein</fullName>
    </submittedName>
</protein>
<keyword evidence="2" id="KW-1185">Reference proteome</keyword>
<dbReference type="AlphaFoldDB" id="A0A1T5F0Z7"/>
<proteinExistence type="predicted"/>
<dbReference type="EMBL" id="FUYP01000027">
    <property type="protein sequence ID" value="SKB89833.1"/>
    <property type="molecule type" value="Genomic_DNA"/>
</dbReference>
<name>A0A1T5F0Z7_9SPHN</name>
<evidence type="ECO:0000313" key="2">
    <source>
        <dbReference type="Proteomes" id="UP000190044"/>
    </source>
</evidence>
<accession>A0A1T5F0Z7</accession>
<dbReference type="Proteomes" id="UP000190044">
    <property type="component" value="Unassembled WGS sequence"/>
</dbReference>
<organism evidence="1 2">
    <name type="scientific">Sphingopyxis flava</name>
    <dbReference type="NCBI Taxonomy" id="1507287"/>
    <lineage>
        <taxon>Bacteria</taxon>
        <taxon>Pseudomonadati</taxon>
        <taxon>Pseudomonadota</taxon>
        <taxon>Alphaproteobacteria</taxon>
        <taxon>Sphingomonadales</taxon>
        <taxon>Sphingomonadaceae</taxon>
        <taxon>Sphingopyxis</taxon>
    </lineage>
</organism>
<reference evidence="2" key="1">
    <citation type="submission" date="2017-02" db="EMBL/GenBank/DDBJ databases">
        <authorList>
            <person name="Varghese N."/>
            <person name="Submissions S."/>
        </authorList>
    </citation>
    <scope>NUCLEOTIDE SEQUENCE [LARGE SCALE GENOMIC DNA]</scope>
    <source>
        <strain evidence="2">R11H</strain>
    </source>
</reference>
<evidence type="ECO:0000313" key="1">
    <source>
        <dbReference type="EMBL" id="SKB89833.1"/>
    </source>
</evidence>